<evidence type="ECO:0000313" key="2">
    <source>
        <dbReference type="EMBL" id="MEQ2485974.1"/>
    </source>
</evidence>
<accession>A0ABV1FNL7</accession>
<protein>
    <submittedName>
        <fullName evidence="2">LamG domain-containing protein</fullName>
    </submittedName>
</protein>
<dbReference type="Gene3D" id="2.60.120.200">
    <property type="match status" value="3"/>
</dbReference>
<feature type="region of interest" description="Disordered" evidence="1">
    <location>
        <begin position="1439"/>
        <end position="1459"/>
    </location>
</feature>
<gene>
    <name evidence="2" type="ORF">AAAT34_02765</name>
</gene>
<proteinExistence type="predicted"/>
<sequence>MKENYYSQPNFSPPQVARGKQCQSTPPWRHRLLTFLLLVMALAVPRQAYAGAHFGTVYAGDTYNSRISHHPTVDEPWITVYFWFYDTWGGDGYFLHDETERGHKGPAVYVDGKYICSPDWELAWSSGNGNASGLDDQRGNNGWWGSTYTNSVDGVNYTVRFWDPRKQNGQFWVEMVIYMDKMAVATEHDVKIRGMWKLNGDSSNPGGSIQFEERTFRTQAIRNIFSDSPNYERTYGSLKVTRSSLNTSYGPTTVAMTTDGSYYKDYGNGKRYFDPSTMNQAVYKTYSKGSSTYNGLTLSYNETDGSSFYLYRQKSITVTPNDRPSTIIFGWQMDMPYRYDAPCNVDATTDMWKKQILLTWQASGGLCYANGTWSIYRYPDGHPEDKTKVASDIPYNTRKYTDDVPDYDQKYVYQIYFVPTNSPSGKLLSSLMSSKTQSVQRSFPINITDVVSDKKSITVKWQCPEFKGNESYAFKLLRTESKNGQPGDDWTEVATVNVTDKGKTQYEYTDTRDLKLCPTYIYKVQTTMLENKLFSSANILEGRITGNSQVTAVNATKGDYNGLVKVAWEADQVGADVTRYEVARRVKGTDTWATIYKTSGTASSYYYEDQTALPGQYYDYKVVSITTCDGSDTRLEKNDDGFSRATGIVSGRITYGTGTAVAGTRVALVRGNGTQQQGGQFYALRVSGAGDGVFLSKDSETLNKYFASKPYTLQMMIRPDDSQTGTTPTILDLGGKLQLTLDSADANGKGYPLTLKSASASAPTGIYLKPNAFTSLTLAVDAAGAATVTAVNADDSVTVVPLSDKLNAKVQFANADNTGLCLGGSYQSSADRAFTGYIDEMRVFSDKALSLEEILANYNHTLCGTEDALVAYWPVDEGFSGQTTAYDYSKTSGVANGNHARLGAGTLPTGSIIPTSQQLGLFALTDTQGNFVIRGVPFTGEGTNYMVIPALGVHEFSPTYSTRYISASSLVHSGVDFTDVSSFPVSGTVFYEGTDYPVEGCTFYVDGTICSRDGELIQSAEDGTFTISVPIGDHFIQVKKDGHVFASAGRYPADPNGAGVKITFDREIKNMEFIDQTLVNFTGRVVGGSIEGEKPVGFGASHNNIGITELVLSPTNDRYRLNVVKKVNGTSYSYETNTAKATVQSATSTIASHSWRGAGDAAKKIFIRTDSLTGEFSAMVPPLMYNVESMKVVATGMSVGDATTVDATNPLVELTDTMVTENGARQEYAYNCKLRQTYHSAPSFTVTQRGHDDGAFGLSKYEIEDASGKLAIDDIYTIDTNGKVTYNYGGAIFEREENYTFDLKGFEEYVNHDVKNQPVASHVPLSGNVVTINNALSASQKVYLENNTAGKPAGSLVELESNQLQLDSLGCAVYTWKAGLPNITAPYSRTLSISYDIDDRTYNWDGSGMNGIILGSLPTGNNFVTSGPDVVEMILRDPPGTGSSAEWTSGSVTSTSTSSGSVWTSDSEALTSTKFGVDVTTLKGTFGFGLLNSVESKNELNVGLNVVTEGENANTWNRTITATRTISTSSAPEYVGANGDVFIGSATNLIYGLARDVNFRRQGTSDKAALELKDIITTGLNFKTMFNYTENYVENVLLPNLRTMRNSLLQTVASTQGYSNTTDHPVYLTTLAADDPRFGSSNHDKKAWGSKATKHVSISGPSYTMIAPSNSNQCYSDSVEWCNSQIQIWENTLAANEKEKVLAYENRDENLDQNFSFDSGSSITMSRQTEESSGSTHEWTVTAAAVLSDSWGMSFDGTGVQCTISTRTGGGSHHTSEDTKTDISSFSYTLAEEGDDDALTVDVYKYGAYSPIFRTRGGQTSGPYEGEVKTKYYRPGTTIMEATMQIEVPQITVDVPVVSNVPTGSAANYTLRLTNASEIDEDVYYKLLMIDESNPDGAKITVDGMPLTDNRIIKIPAGETVTKAMQLWQTNTSVLDYKNIGIVLASQSQYDPTSTWDQIADTVYVSAQFVPSSSAVTMKLDRTTLNSQTGDDLNISFSQFDRDYHNLKAFRIQYRKQGDTDWTLVREYVINEADKTQNNELLPGTATVSYKLPMHNFSDGNYTFRILSVSAYGNEEVYNTSEEIALVKDMQRPQPLGMPTPTNGILSPGDDVSIEFNENFLKGELTKTANFIVTGVLNGAEVSHATALGMTGTDNTAATEADINLAGKSFAIDAWVNLKGAGTLLSHGKGQQKFVVGVDDNRHLQVKIGSNVYTSKAEMPTDKWAYLTMNYAVTAKGCTLKAAVAEDATTTDLFTDQAVATYDGNGPIAIGQRLTGAIHELTLWDEAHDMTAALMEKNKTKNPATRHLIGYWKMDEGEGTVVTDYARNRHLRLTGENWYLNNENKAIALDGTSHLDIPTADVSPLAADNCAIELWMRADKQKGETQLLQAGEVELWMNADGVLQLTSGDNTFAAGATSLHDKAWHHVALNILRNGNVAVYVDGERTLATSVVGIGTTASDRMIVGARRTRTADGSYQYDRQLVAGIDEIRLWNATLTADILKARRKMRLTGKEQGLVAYYPFETKTLDAYNQVVTVGSDDDLLRPDHKAVYADALAFTDDAPALREKPSETNVDYSFTASDNKIVITLNETPAAMAACTIHFTVRDLRDANGNLSLPVCWSAYINNNELAWSENTMKTTKRVGESHTFEATFANKSGKQQMWTLSGLPSWLKASAEYGTIDPLTSQTIAFEVTEATPVGKYEETVYLTGNDGIATPLTLAITVEGDKPNWTVDNANYESTMSVIATLSILGKPSYDADDVVGVFVGDECRGMAHPTYNARYDNSFVLLDVYGNADDAGTPLTFKVYDASTGIMYPVTTTSQPVAFSANVLVGKYADPLRIEAADKIEQATMLGAGWNWMSFYAKADDMDVRSVFADVADGVQTVKTQNVFVNCDNGTWYGKNFDVDNRSMYKVRMTKARMLKLIGSSGTQADRTITLVPGWNWIAYNNTQTASVADALAGMDPQDGDMIKGQYGFALFDGYEWTGSLKALVPGQGYMLQSASAGTRTFTYPASLAPYAPQRAAARPLLNFSPIDHHKYPSNMTITARVTFNDEVQQGAEVGVFAGDECRTAEVTDADGYAYFTVPGEGKCNLRFLMVKNGDVWLAEATVDFTEDAICGSYKQPLELTFGKITYVDGIAVDDDDNTRWFDVHGRMLNGKPTAPGVYVRSTYDASTGLTTTRKVVVR</sequence>
<dbReference type="EMBL" id="JBBNFP010000006">
    <property type="protein sequence ID" value="MEQ2485974.1"/>
    <property type="molecule type" value="Genomic_DNA"/>
</dbReference>
<organism evidence="2 3">
    <name type="scientific">Hallella faecis</name>
    <dbReference type="NCBI Taxonomy" id="2841596"/>
    <lineage>
        <taxon>Bacteria</taxon>
        <taxon>Pseudomonadati</taxon>
        <taxon>Bacteroidota</taxon>
        <taxon>Bacteroidia</taxon>
        <taxon>Bacteroidales</taxon>
        <taxon>Prevotellaceae</taxon>
        <taxon>Hallella</taxon>
    </lineage>
</organism>
<reference evidence="2 3" key="1">
    <citation type="submission" date="2024-04" db="EMBL/GenBank/DDBJ databases">
        <title>Human intestinal bacterial collection.</title>
        <authorList>
            <person name="Pauvert C."/>
            <person name="Hitch T.C.A."/>
            <person name="Clavel T."/>
        </authorList>
    </citation>
    <scope>NUCLEOTIDE SEQUENCE [LARGE SCALE GENOMIC DNA]</scope>
    <source>
        <strain evidence="2 3">CLA-AA-H145</strain>
    </source>
</reference>
<evidence type="ECO:0000256" key="1">
    <source>
        <dbReference type="SAM" id="MobiDB-lite"/>
    </source>
</evidence>
<dbReference type="SUPFAM" id="SSF49265">
    <property type="entry name" value="Fibronectin type III"/>
    <property type="match status" value="1"/>
</dbReference>
<name>A0ABV1FNL7_9BACT</name>
<dbReference type="Proteomes" id="UP001487296">
    <property type="component" value="Unassembled WGS sequence"/>
</dbReference>
<feature type="region of interest" description="Disordered" evidence="1">
    <location>
        <begin position="1"/>
        <end position="23"/>
    </location>
</feature>
<dbReference type="RefSeq" id="WP_215759040.1">
    <property type="nucleotide sequence ID" value="NZ_JAHKBE010000005.1"/>
</dbReference>
<dbReference type="InterPro" id="IPR013320">
    <property type="entry name" value="ConA-like_dom_sf"/>
</dbReference>
<dbReference type="SUPFAM" id="SSF49899">
    <property type="entry name" value="Concanavalin A-like lectins/glucanases"/>
    <property type="match status" value="3"/>
</dbReference>
<comment type="caution">
    <text evidence="2">The sequence shown here is derived from an EMBL/GenBank/DDBJ whole genome shotgun (WGS) entry which is preliminary data.</text>
</comment>
<feature type="compositionally biased region" description="Polar residues" evidence="1">
    <location>
        <begin position="1"/>
        <end position="10"/>
    </location>
</feature>
<dbReference type="InterPro" id="IPR036116">
    <property type="entry name" value="FN3_sf"/>
</dbReference>
<evidence type="ECO:0000313" key="3">
    <source>
        <dbReference type="Proteomes" id="UP001487296"/>
    </source>
</evidence>
<feature type="compositionally biased region" description="Low complexity" evidence="1">
    <location>
        <begin position="1447"/>
        <end position="1459"/>
    </location>
</feature>
<keyword evidence="3" id="KW-1185">Reference proteome</keyword>